<dbReference type="InterPro" id="IPR005635">
    <property type="entry name" value="Inner_centromere_prot_ARK-bd"/>
</dbReference>
<gene>
    <name evidence="9" type="ORF">RFULGI_LOCUS4568</name>
</gene>
<dbReference type="Pfam" id="PF03941">
    <property type="entry name" value="INCENP_ARK-bind"/>
    <property type="match status" value="1"/>
</dbReference>
<keyword evidence="10" id="KW-1185">Reference proteome</keyword>
<evidence type="ECO:0000256" key="1">
    <source>
        <dbReference type="ARBA" id="ARBA00004123"/>
    </source>
</evidence>
<keyword evidence="5" id="KW-0206">Cytoskeleton</keyword>
<dbReference type="OrthoDB" id="6123at2759"/>
<dbReference type="EMBL" id="CAJVPZ010004617">
    <property type="protein sequence ID" value="CAG8549086.1"/>
    <property type="molecule type" value="Genomic_DNA"/>
</dbReference>
<keyword evidence="4" id="KW-0963">Cytoplasm</keyword>
<comment type="caution">
    <text evidence="9">The sequence shown here is derived from an EMBL/GenBank/DDBJ whole genome shotgun (WGS) entry which is preliminary data.</text>
</comment>
<sequence length="279" mass="32637">MISDSLKPWLENEQRKFESFTEENFRDFSKACQQEVDWLKNYLRDIIARSKKLETINSDTRDNIGSATISKERLKVQHRTMNVPNSNVPNSNIPQNSQKMVPKRLVKTKPEIKSLVRAAAIKKEQEEHEKKTAAKEWETKRLAASQRRQEEQQKRLQIAKQREEEWKRKANLITDTKKKEEKKRIDQGLQKPFEIKKKKDVDLNQKKPAPHEKNLTSSVTIEDSQSEDSEDDDSFVEVAKYKDIRPSWCQPHNIRAALIRQASIDPETIFGSIQPLDMS</sequence>
<dbReference type="GO" id="GO:0005634">
    <property type="term" value="C:nucleus"/>
    <property type="evidence" value="ECO:0007669"/>
    <property type="project" value="UniProtKB-SubCell"/>
</dbReference>
<organism evidence="9 10">
    <name type="scientific">Racocetra fulgida</name>
    <dbReference type="NCBI Taxonomy" id="60492"/>
    <lineage>
        <taxon>Eukaryota</taxon>
        <taxon>Fungi</taxon>
        <taxon>Fungi incertae sedis</taxon>
        <taxon>Mucoromycota</taxon>
        <taxon>Glomeromycotina</taxon>
        <taxon>Glomeromycetes</taxon>
        <taxon>Diversisporales</taxon>
        <taxon>Gigasporaceae</taxon>
        <taxon>Racocetra</taxon>
    </lineage>
</organism>
<feature type="domain" description="Inner centromere protein ARK-binding" evidence="8">
    <location>
        <begin position="226"/>
        <end position="278"/>
    </location>
</feature>
<proteinExistence type="inferred from homology"/>
<evidence type="ECO:0000256" key="7">
    <source>
        <dbReference type="SAM" id="MobiDB-lite"/>
    </source>
</evidence>
<dbReference type="Proteomes" id="UP000789396">
    <property type="component" value="Unassembled WGS sequence"/>
</dbReference>
<evidence type="ECO:0000256" key="3">
    <source>
        <dbReference type="ARBA" id="ARBA00010042"/>
    </source>
</evidence>
<feature type="compositionally biased region" description="Basic and acidic residues" evidence="7">
    <location>
        <begin position="177"/>
        <end position="186"/>
    </location>
</feature>
<name>A0A9N9AY79_9GLOM</name>
<feature type="compositionally biased region" description="Basic and acidic residues" evidence="7">
    <location>
        <begin position="193"/>
        <end position="214"/>
    </location>
</feature>
<feature type="non-terminal residue" evidence="9">
    <location>
        <position position="279"/>
    </location>
</feature>
<reference evidence="9" key="1">
    <citation type="submission" date="2021-06" db="EMBL/GenBank/DDBJ databases">
        <authorList>
            <person name="Kallberg Y."/>
            <person name="Tangrot J."/>
            <person name="Rosling A."/>
        </authorList>
    </citation>
    <scope>NUCLEOTIDE SEQUENCE</scope>
    <source>
        <strain evidence="9">IN212</strain>
    </source>
</reference>
<feature type="region of interest" description="Disordered" evidence="7">
    <location>
        <begin position="177"/>
        <end position="234"/>
    </location>
</feature>
<dbReference type="GO" id="GO:0005819">
    <property type="term" value="C:spindle"/>
    <property type="evidence" value="ECO:0007669"/>
    <property type="project" value="UniProtKB-SubCell"/>
</dbReference>
<comment type="similarity">
    <text evidence="3">Belongs to the INCENP family.</text>
</comment>
<evidence type="ECO:0000313" key="9">
    <source>
        <dbReference type="EMBL" id="CAG8549086.1"/>
    </source>
</evidence>
<evidence type="ECO:0000256" key="4">
    <source>
        <dbReference type="ARBA" id="ARBA00022490"/>
    </source>
</evidence>
<keyword evidence="6" id="KW-0539">Nucleus</keyword>
<feature type="compositionally biased region" description="Acidic residues" evidence="7">
    <location>
        <begin position="224"/>
        <end position="234"/>
    </location>
</feature>
<protein>
    <submittedName>
        <fullName evidence="9">17769_t:CDS:1</fullName>
    </submittedName>
</protein>
<evidence type="ECO:0000256" key="2">
    <source>
        <dbReference type="ARBA" id="ARBA00004186"/>
    </source>
</evidence>
<feature type="region of interest" description="Disordered" evidence="7">
    <location>
        <begin position="122"/>
        <end position="156"/>
    </location>
</feature>
<comment type="subcellular location">
    <subcellularLocation>
        <location evidence="2">Cytoplasm</location>
        <location evidence="2">Cytoskeleton</location>
        <location evidence="2">Spindle</location>
    </subcellularLocation>
    <subcellularLocation>
        <location evidence="1">Nucleus</location>
    </subcellularLocation>
</comment>
<evidence type="ECO:0000259" key="8">
    <source>
        <dbReference type="Pfam" id="PF03941"/>
    </source>
</evidence>
<evidence type="ECO:0000256" key="5">
    <source>
        <dbReference type="ARBA" id="ARBA00023212"/>
    </source>
</evidence>
<dbReference type="AlphaFoldDB" id="A0A9N9AY79"/>
<evidence type="ECO:0000313" key="10">
    <source>
        <dbReference type="Proteomes" id="UP000789396"/>
    </source>
</evidence>
<accession>A0A9N9AY79</accession>
<evidence type="ECO:0000256" key="6">
    <source>
        <dbReference type="ARBA" id="ARBA00023242"/>
    </source>
</evidence>